<dbReference type="EMBL" id="JAHFXS010003089">
    <property type="protein sequence ID" value="KAG9969622.1"/>
    <property type="molecule type" value="Genomic_DNA"/>
</dbReference>
<keyword evidence="4" id="KW-1185">Reference proteome</keyword>
<dbReference type="Pfam" id="PF08766">
    <property type="entry name" value="DEK_C"/>
    <property type="match status" value="1"/>
</dbReference>
<sequence length="191" mass="21093">MDEIRSVYSSVHPASTILTGLPNNNNMPYRPPTQSPGPYNAYNRLSSYSRFTDMAPGVNENTRLMSMGNMSDASPGLPRNHSGQYLSSQPDLLSPKLSPPPSAGYPPRSRSPLSQTASRPPSTFGLPGFQTQGVTDGQIIDAVRDCLREVDLDNVTKKQLKVLTEQRLQVQLNPEKRAFLDQQIDFELANM</sequence>
<organism evidence="3 4">
    <name type="scientific">Aureobasidium melanogenum</name>
    <name type="common">Aureobasidium pullulans var. melanogenum</name>
    <dbReference type="NCBI Taxonomy" id="46634"/>
    <lineage>
        <taxon>Eukaryota</taxon>
        <taxon>Fungi</taxon>
        <taxon>Dikarya</taxon>
        <taxon>Ascomycota</taxon>
        <taxon>Pezizomycotina</taxon>
        <taxon>Dothideomycetes</taxon>
        <taxon>Dothideomycetidae</taxon>
        <taxon>Dothideales</taxon>
        <taxon>Saccotheciaceae</taxon>
        <taxon>Aureobasidium</taxon>
    </lineage>
</organism>
<feature type="compositionally biased region" description="Low complexity" evidence="1">
    <location>
        <begin position="86"/>
        <end position="96"/>
    </location>
</feature>
<dbReference type="AlphaFoldDB" id="A0A9P8FD56"/>
<accession>A0A9P8FD56</accession>
<evidence type="ECO:0000256" key="1">
    <source>
        <dbReference type="SAM" id="MobiDB-lite"/>
    </source>
</evidence>
<feature type="non-terminal residue" evidence="3">
    <location>
        <position position="191"/>
    </location>
</feature>
<name>A0A9P8FD56_AURME</name>
<feature type="domain" description="DEK-C" evidence="2">
    <location>
        <begin position="133"/>
        <end position="189"/>
    </location>
</feature>
<feature type="compositionally biased region" description="Polar residues" evidence="1">
    <location>
        <begin position="59"/>
        <end position="72"/>
    </location>
</feature>
<reference evidence="3" key="2">
    <citation type="submission" date="2021-08" db="EMBL/GenBank/DDBJ databases">
        <authorList>
            <person name="Gostincar C."/>
            <person name="Sun X."/>
            <person name="Song Z."/>
            <person name="Gunde-Cimerman N."/>
        </authorList>
    </citation>
    <scope>NUCLEOTIDE SEQUENCE</scope>
    <source>
        <strain evidence="3">EXF-9298</strain>
    </source>
</reference>
<feature type="region of interest" description="Disordered" evidence="1">
    <location>
        <begin position="15"/>
        <end position="44"/>
    </location>
</feature>
<proteinExistence type="predicted"/>
<protein>
    <submittedName>
        <fullName evidence="3">Chitin synthase</fullName>
    </submittedName>
</protein>
<gene>
    <name evidence="3" type="ORF">KCU98_g15000</name>
</gene>
<reference evidence="3" key="1">
    <citation type="journal article" date="2021" name="J Fungi (Basel)">
        <title>Virulence traits and population genomics of the black yeast Aureobasidium melanogenum.</title>
        <authorList>
            <person name="Cernosa A."/>
            <person name="Sun X."/>
            <person name="Gostincar C."/>
            <person name="Fang C."/>
            <person name="Gunde-Cimerman N."/>
            <person name="Song Z."/>
        </authorList>
    </citation>
    <scope>NUCLEOTIDE SEQUENCE</scope>
    <source>
        <strain evidence="3">EXF-9298</strain>
    </source>
</reference>
<evidence type="ECO:0000259" key="2">
    <source>
        <dbReference type="PROSITE" id="PS51998"/>
    </source>
</evidence>
<feature type="compositionally biased region" description="Polar residues" evidence="1">
    <location>
        <begin position="111"/>
        <end position="121"/>
    </location>
</feature>
<dbReference type="PROSITE" id="PS51998">
    <property type="entry name" value="DEK_C"/>
    <property type="match status" value="1"/>
</dbReference>
<dbReference type="InterPro" id="IPR014876">
    <property type="entry name" value="DEK_C"/>
</dbReference>
<evidence type="ECO:0000313" key="4">
    <source>
        <dbReference type="Proteomes" id="UP000729357"/>
    </source>
</evidence>
<evidence type="ECO:0000313" key="3">
    <source>
        <dbReference type="EMBL" id="KAG9969622.1"/>
    </source>
</evidence>
<dbReference type="Proteomes" id="UP000729357">
    <property type="component" value="Unassembled WGS sequence"/>
</dbReference>
<comment type="caution">
    <text evidence="3">The sequence shown here is derived from an EMBL/GenBank/DDBJ whole genome shotgun (WGS) entry which is preliminary data.</text>
</comment>
<feature type="region of interest" description="Disordered" evidence="1">
    <location>
        <begin position="59"/>
        <end position="131"/>
    </location>
</feature>
<feature type="compositionally biased region" description="Polar residues" evidence="1">
    <location>
        <begin position="15"/>
        <end position="27"/>
    </location>
</feature>